<comment type="caution">
    <text evidence="2">The sequence shown here is derived from an EMBL/GenBank/DDBJ whole genome shotgun (WGS) entry which is preliminary data.</text>
</comment>
<organism evidence="2 3">
    <name type="scientific">Maritimibacter dapengensis</name>
    <dbReference type="NCBI Taxonomy" id="2836868"/>
    <lineage>
        <taxon>Bacteria</taxon>
        <taxon>Pseudomonadati</taxon>
        <taxon>Pseudomonadota</taxon>
        <taxon>Alphaproteobacteria</taxon>
        <taxon>Rhodobacterales</taxon>
        <taxon>Roseobacteraceae</taxon>
        <taxon>Maritimibacter</taxon>
    </lineage>
</organism>
<accession>A0ABS6T211</accession>
<dbReference type="PROSITE" id="PS51257">
    <property type="entry name" value="PROKAR_LIPOPROTEIN"/>
    <property type="match status" value="1"/>
</dbReference>
<reference evidence="2 3" key="1">
    <citation type="submission" date="2021-05" db="EMBL/GenBank/DDBJ databases">
        <title>Culturable bacteria isolated from Daya Bay.</title>
        <authorList>
            <person name="Zheng W."/>
            <person name="Yu S."/>
            <person name="Huang Y."/>
        </authorList>
    </citation>
    <scope>NUCLEOTIDE SEQUENCE [LARGE SCALE GENOMIC DNA]</scope>
    <source>
        <strain evidence="2 3">DP4N28-5</strain>
    </source>
</reference>
<keyword evidence="3" id="KW-1185">Reference proteome</keyword>
<evidence type="ECO:0000313" key="3">
    <source>
        <dbReference type="Proteomes" id="UP000756530"/>
    </source>
</evidence>
<dbReference type="RefSeq" id="WP_218391807.1">
    <property type="nucleotide sequence ID" value="NZ_JAHUZE010000002.1"/>
</dbReference>
<name>A0ABS6T211_9RHOB</name>
<dbReference type="EMBL" id="JAHUZE010000002">
    <property type="protein sequence ID" value="MBV7378616.1"/>
    <property type="molecule type" value="Genomic_DNA"/>
</dbReference>
<dbReference type="Proteomes" id="UP000756530">
    <property type="component" value="Unassembled WGS sequence"/>
</dbReference>
<sequence length="195" mass="21321">MTARFRSAFLLAALTQLPVTALASCPTRADLREGITLVQNGDHFIRSDFELTAQGLREVRIERDESGERQRVIIFGHGLVPLGFSEGRDITRIIPGEDPARLDGLPAAGSMVTNGKLVEPDGTPRAFQLVHVFAATNDVSILGCDYDTWEITETFVIDGQIEGERQVVYTPDLGVILATQDYAYSWIGTAADVAR</sequence>
<evidence type="ECO:0008006" key="4">
    <source>
        <dbReference type="Google" id="ProtNLM"/>
    </source>
</evidence>
<evidence type="ECO:0000256" key="1">
    <source>
        <dbReference type="SAM" id="SignalP"/>
    </source>
</evidence>
<feature type="chain" id="PRO_5047133837" description="Group 4 capsule polysaccharide lipoprotein gfcB, YjbF" evidence="1">
    <location>
        <begin position="24"/>
        <end position="195"/>
    </location>
</feature>
<proteinExistence type="predicted"/>
<evidence type="ECO:0000313" key="2">
    <source>
        <dbReference type="EMBL" id="MBV7378616.1"/>
    </source>
</evidence>
<protein>
    <recommendedName>
        <fullName evidence="4">Group 4 capsule polysaccharide lipoprotein gfcB, YjbF</fullName>
    </recommendedName>
</protein>
<keyword evidence="1" id="KW-0732">Signal</keyword>
<feature type="signal peptide" evidence="1">
    <location>
        <begin position="1"/>
        <end position="23"/>
    </location>
</feature>
<gene>
    <name evidence="2" type="ORF">KJP28_06725</name>
</gene>